<name>A0A4V6PFS9_9ACTN</name>
<dbReference type="SUPFAM" id="SSF51126">
    <property type="entry name" value="Pectin lyase-like"/>
    <property type="match status" value="2"/>
</dbReference>
<evidence type="ECO:0000256" key="1">
    <source>
        <dbReference type="SAM" id="MobiDB-lite"/>
    </source>
</evidence>
<proteinExistence type="predicted"/>
<evidence type="ECO:0000313" key="3">
    <source>
        <dbReference type="Proteomes" id="UP000294739"/>
    </source>
</evidence>
<dbReference type="PROSITE" id="PS51318">
    <property type="entry name" value="TAT"/>
    <property type="match status" value="1"/>
</dbReference>
<dbReference type="InterPro" id="IPR011050">
    <property type="entry name" value="Pectin_lyase_fold/virulence"/>
</dbReference>
<dbReference type="InterPro" id="IPR006626">
    <property type="entry name" value="PbH1"/>
</dbReference>
<gene>
    <name evidence="2" type="ORF">E1269_01940</name>
</gene>
<accession>A0A4V6PFS9</accession>
<dbReference type="InParanoid" id="A0A4V6PFS9"/>
<reference evidence="2 3" key="1">
    <citation type="submission" date="2019-03" db="EMBL/GenBank/DDBJ databases">
        <title>Draft genome sequences of novel Actinobacteria.</title>
        <authorList>
            <person name="Sahin N."/>
            <person name="Ay H."/>
            <person name="Saygin H."/>
        </authorList>
    </citation>
    <scope>NUCLEOTIDE SEQUENCE [LARGE SCALE GENOMIC DNA]</scope>
    <source>
        <strain evidence="2 3">5K138</strain>
    </source>
</reference>
<dbReference type="SMART" id="SM00710">
    <property type="entry name" value="PbH1"/>
    <property type="match status" value="8"/>
</dbReference>
<keyword evidence="3" id="KW-1185">Reference proteome</keyword>
<dbReference type="AlphaFoldDB" id="A0A4V6PFS9"/>
<protein>
    <submittedName>
        <fullName evidence="2">Uncharacterized protein</fullName>
    </submittedName>
</protein>
<dbReference type="OrthoDB" id="2404754at2"/>
<organism evidence="2 3">
    <name type="scientific">Jiangella asiatica</name>
    <dbReference type="NCBI Taxonomy" id="2530372"/>
    <lineage>
        <taxon>Bacteria</taxon>
        <taxon>Bacillati</taxon>
        <taxon>Actinomycetota</taxon>
        <taxon>Actinomycetes</taxon>
        <taxon>Jiangellales</taxon>
        <taxon>Jiangellaceae</taxon>
        <taxon>Jiangella</taxon>
    </lineage>
</organism>
<evidence type="ECO:0000313" key="2">
    <source>
        <dbReference type="EMBL" id="TDE14908.1"/>
    </source>
</evidence>
<feature type="region of interest" description="Disordered" evidence="1">
    <location>
        <begin position="1"/>
        <end position="23"/>
    </location>
</feature>
<dbReference type="Proteomes" id="UP000294739">
    <property type="component" value="Unassembled WGS sequence"/>
</dbReference>
<dbReference type="EMBL" id="SMKZ01000002">
    <property type="protein sequence ID" value="TDE14908.1"/>
    <property type="molecule type" value="Genomic_DNA"/>
</dbReference>
<feature type="compositionally biased region" description="Basic residues" evidence="1">
    <location>
        <begin position="1"/>
        <end position="11"/>
    </location>
</feature>
<dbReference type="InterPro" id="IPR006311">
    <property type="entry name" value="TAT_signal"/>
</dbReference>
<dbReference type="InterPro" id="IPR012334">
    <property type="entry name" value="Pectin_lyas_fold"/>
</dbReference>
<sequence length="635" mass="66350">MVYGSRPHRSTARTATEGPGLIGHVPEDLTVGRRIAWPLQAAYGRLTGMEHRSTDAPVESTRRRSFLGLAGLATGLGVAATAGMSSPAAAAENGPVYDVTDFGARGDGETDSSGAFIAAFDAVRESGGGCVIVPPAPKPYWISPKTGSPPPLILPSNLTLIGYGATLTRARGISFAVTSPGRPWYGGGATNITIRGLTMRGSYAEARPISLFNLHHASDVVISDCSFIECQGSRHCIPLAGCERVLIERCTFAGFHDDEGPKSAGRECIQLDYSYFGATGTTEPTGSYSGLLTRDVTIDHCAFLPLTVGGVTYPSPKPVGCHGYKQDSWMERIRFTNNLVVDPGHQPAVDDTPHASADIGILHLPTCADVLIADNRFIQTTPGMGRVLTFVAPNVVIPKTWDPNVRPPVKITLDSGIGAKRIRILGNTFTGFRRTSNDVPGQQVIWLRGLPGGGEITDVVIADNTFDDLTEPGDDTYVISANYADGLEIRGNTFGAAPAGIHVATCRRVRVTDNTFSAIDELCVDLERVTVGSVSGNTSQSGSPAGLVRVDDRSAGVSVTANVGTDISPSRGGAAVYVGGDGFTVTGNVLSGRGDAGIRVSATATGAVTGNAVNGFDDDVVAPRGRKQVVVTGNA</sequence>
<dbReference type="Gene3D" id="2.160.20.10">
    <property type="entry name" value="Single-stranded right-handed beta-helix, Pectin lyase-like"/>
    <property type="match status" value="2"/>
</dbReference>
<comment type="caution">
    <text evidence="2">The sequence shown here is derived from an EMBL/GenBank/DDBJ whole genome shotgun (WGS) entry which is preliminary data.</text>
</comment>